<evidence type="ECO:0000256" key="6">
    <source>
        <dbReference type="ARBA" id="ARBA00022989"/>
    </source>
</evidence>
<protein>
    <recommendedName>
        <fullName evidence="3">NADH-ubiquinone oxidoreductase chain 4L</fullName>
    </recommendedName>
    <alternativeName>
        <fullName evidence="9">NADH dehydrogenase subunit 4L</fullName>
    </alternativeName>
</protein>
<dbReference type="Pfam" id="PF00420">
    <property type="entry name" value="Oxidored_q2"/>
    <property type="match status" value="1"/>
</dbReference>
<sequence>MAFLLQRKHLLMALLSLEAIILSLTFLASAASFNSSETFFCIIILSFGACEASLGLALVVLMLRATGSDMVSSLTINKC</sequence>
<gene>
    <name evidence="11" type="primary">NAD4l</name>
</gene>
<evidence type="ECO:0000256" key="2">
    <source>
        <dbReference type="ARBA" id="ARBA00010519"/>
    </source>
</evidence>
<keyword evidence="4 10" id="KW-0812">Transmembrane</keyword>
<evidence type="ECO:0000313" key="11">
    <source>
        <dbReference type="EMBL" id="AWN55977.1"/>
    </source>
</evidence>
<evidence type="ECO:0000256" key="8">
    <source>
        <dbReference type="ARBA" id="ARBA00023136"/>
    </source>
</evidence>
<evidence type="ECO:0000256" key="7">
    <source>
        <dbReference type="ARBA" id="ARBA00023027"/>
    </source>
</evidence>
<comment type="subcellular location">
    <subcellularLocation>
        <location evidence="1">Membrane</location>
        <topology evidence="1">Multi-pass membrane protein</topology>
    </subcellularLocation>
</comment>
<feature type="transmembrane region" description="Helical" evidence="10">
    <location>
        <begin position="39"/>
        <end position="63"/>
    </location>
</feature>
<dbReference type="EMBL" id="MG434670">
    <property type="protein sequence ID" value="AWN55977.1"/>
    <property type="molecule type" value="Genomic_DNA"/>
</dbReference>
<name>A0A343YV56_9ANNE</name>
<evidence type="ECO:0000256" key="9">
    <source>
        <dbReference type="ARBA" id="ARBA00031586"/>
    </source>
</evidence>
<keyword evidence="6 10" id="KW-1133">Transmembrane helix</keyword>
<accession>A0A343YV56</accession>
<evidence type="ECO:0000256" key="10">
    <source>
        <dbReference type="SAM" id="Phobius"/>
    </source>
</evidence>
<evidence type="ECO:0000256" key="5">
    <source>
        <dbReference type="ARBA" id="ARBA00022967"/>
    </source>
</evidence>
<evidence type="ECO:0000256" key="3">
    <source>
        <dbReference type="ARBA" id="ARBA00016612"/>
    </source>
</evidence>
<keyword evidence="7" id="KW-0520">NAD</keyword>
<evidence type="ECO:0000256" key="4">
    <source>
        <dbReference type="ARBA" id="ARBA00022692"/>
    </source>
</evidence>
<proteinExistence type="inferred from homology"/>
<dbReference type="GO" id="GO:0016020">
    <property type="term" value="C:membrane"/>
    <property type="evidence" value="ECO:0007669"/>
    <property type="project" value="UniProtKB-SubCell"/>
</dbReference>
<keyword evidence="5" id="KW-1278">Translocase</keyword>
<dbReference type="AlphaFoldDB" id="A0A343YV56"/>
<comment type="similarity">
    <text evidence="2">Belongs to the complex I subunit 4L family.</text>
</comment>
<dbReference type="Gene3D" id="1.10.287.3510">
    <property type="match status" value="1"/>
</dbReference>
<feature type="transmembrane region" description="Helical" evidence="10">
    <location>
        <begin position="12"/>
        <end position="33"/>
    </location>
</feature>
<dbReference type="InterPro" id="IPR039428">
    <property type="entry name" value="NUOK/Mnh_C1-like"/>
</dbReference>
<evidence type="ECO:0000256" key="1">
    <source>
        <dbReference type="ARBA" id="ARBA00004141"/>
    </source>
</evidence>
<organism evidence="11">
    <name type="scientific">Cryptonome barbada</name>
    <dbReference type="NCBI Taxonomy" id="2204078"/>
    <lineage>
        <taxon>Eukaryota</taxon>
        <taxon>Metazoa</taxon>
        <taxon>Spiralia</taxon>
        <taxon>Lophotrochozoa</taxon>
        <taxon>Annelida</taxon>
        <taxon>Polychaeta</taxon>
        <taxon>Errantia</taxon>
        <taxon>Eunicida</taxon>
        <taxon>Amphinomidae</taxon>
        <taxon>Cryptonome</taxon>
    </lineage>
</organism>
<keyword evidence="11" id="KW-0496">Mitochondrion</keyword>
<keyword evidence="8 10" id="KW-0472">Membrane</keyword>
<geneLocation type="mitochondrion" evidence="11"/>
<reference evidence="11" key="1">
    <citation type="journal article" date="2018" name="Deep Sea Res. Part I Oceanogr. Res. Pap.">
        <title>A new species of xylophylic fireworm (Annelida: Amphinomidae: Cryptonome) from deep-sea wood falls in the SW Atlantic.</title>
        <authorList>
            <person name="Barroso R."/>
            <person name="Kudenov J.D."/>
            <person name="Halanych K.M."/>
            <person name="Saeedi H."/>
            <person name="Sumida P.Y.G."/>
            <person name="Bernardino A.F."/>
        </authorList>
    </citation>
    <scope>NUCLEOTIDE SEQUENCE</scope>
</reference>